<comment type="caution">
    <text evidence="6">The sequence shown here is derived from an EMBL/GenBank/DDBJ whole genome shotgun (WGS) entry which is preliminary data.</text>
</comment>
<feature type="binding site" evidence="4">
    <location>
        <position position="181"/>
    </location>
    <ligand>
        <name>substrate</name>
    </ligand>
</feature>
<reference evidence="6 7" key="1">
    <citation type="submission" date="2022-09" db="EMBL/GenBank/DDBJ databases">
        <authorList>
            <person name="Palmer J.M."/>
        </authorList>
    </citation>
    <scope>NUCLEOTIDE SEQUENCE [LARGE SCALE GENOMIC DNA]</scope>
    <source>
        <strain evidence="6 7">DSM 7382</strain>
    </source>
</reference>
<dbReference type="InterPro" id="IPR036928">
    <property type="entry name" value="AS_sf"/>
</dbReference>
<organism evidence="6 7">
    <name type="scientific">Cerrena zonata</name>
    <dbReference type="NCBI Taxonomy" id="2478898"/>
    <lineage>
        <taxon>Eukaryota</taxon>
        <taxon>Fungi</taxon>
        <taxon>Dikarya</taxon>
        <taxon>Basidiomycota</taxon>
        <taxon>Agaricomycotina</taxon>
        <taxon>Agaricomycetes</taxon>
        <taxon>Polyporales</taxon>
        <taxon>Cerrenaceae</taxon>
        <taxon>Cerrena</taxon>
    </lineage>
</organism>
<dbReference type="EMBL" id="JASBNA010000032">
    <property type="protein sequence ID" value="KAK7683210.1"/>
    <property type="molecule type" value="Genomic_DNA"/>
</dbReference>
<dbReference type="AlphaFoldDB" id="A0AAW0FWD3"/>
<feature type="active site" description="Charge relay system" evidence="3">
    <location>
        <position position="181"/>
    </location>
</feature>
<evidence type="ECO:0000256" key="1">
    <source>
        <dbReference type="ARBA" id="ARBA00009199"/>
    </source>
</evidence>
<dbReference type="SUPFAM" id="SSF75304">
    <property type="entry name" value="Amidase signature (AS) enzymes"/>
    <property type="match status" value="1"/>
</dbReference>
<accession>A0AAW0FWD3</accession>
<dbReference type="PIRSF" id="PIRSF001221">
    <property type="entry name" value="Amidase_fungi"/>
    <property type="match status" value="1"/>
</dbReference>
<evidence type="ECO:0000313" key="6">
    <source>
        <dbReference type="EMBL" id="KAK7683210.1"/>
    </source>
</evidence>
<sequence>MFNGSEHRAACAKKQKERAEKIQRLTPEYSAPLTDLDHRVLQLSLTQLVAECNAGTVTPAAILSAHGKKCLLAQESTNCLTDFMFEEGLSNVVLNKPLSGVPVSIKDCFDVEGYDTTLGFSGKSGKPATSSAAIVHLLRDAGALIHVKTTVPTGLLSFETKSDLFGESSNPYNPKFSPGASTGGGAALLAYHGSKIEIASDIGGSVRFPPAYCGVYGMKASWGRFPAYGSHTAPGGMESIQTIPSPMGKNLDDLIAFWERVVDMKPWEYDHTCVPMPWRPVDFVLTGRKPRWGVIWNDGIIPPTPACERALKSAVESLKKMGHEVVDFNPPSILETLKIGFEFLGADSADTIAAPLSATEALSDAMMDYRATLKLPLFVKRLIASMLRIFSKPTGRNNAFADLSETLHPISVAEEHALVLRREEQKAAWTKAFKDQGVDFLLTVAHPLPPMPKGKTAKATLLSASYAFIYNVLDFTAGVIPAGTVDRSLDALPDNFQKTEAYNKLNDAARSMYSCYDAVAMDGLPLSVQIVGRRFEEEKVLEGMKVLENAMKETGRAFVQKEFY</sequence>
<keyword evidence="7" id="KW-1185">Reference proteome</keyword>
<feature type="active site" description="Acyl-ester intermediate" evidence="3">
    <location>
        <position position="205"/>
    </location>
</feature>
<dbReference type="GO" id="GO:0016787">
    <property type="term" value="F:hydrolase activity"/>
    <property type="evidence" value="ECO:0007669"/>
    <property type="project" value="UniProtKB-KW"/>
</dbReference>
<dbReference type="InterPro" id="IPR023631">
    <property type="entry name" value="Amidase_dom"/>
</dbReference>
<keyword evidence="2" id="KW-0378">Hydrolase</keyword>
<evidence type="ECO:0000256" key="2">
    <source>
        <dbReference type="ARBA" id="ARBA00022801"/>
    </source>
</evidence>
<dbReference type="PANTHER" id="PTHR46072:SF10">
    <property type="entry name" value="ACETAMIDASE"/>
    <property type="match status" value="1"/>
</dbReference>
<evidence type="ECO:0000259" key="5">
    <source>
        <dbReference type="Pfam" id="PF01425"/>
    </source>
</evidence>
<dbReference type="Proteomes" id="UP001385951">
    <property type="component" value="Unassembled WGS sequence"/>
</dbReference>
<feature type="active site" description="Charge relay system" evidence="3">
    <location>
        <position position="106"/>
    </location>
</feature>
<comment type="similarity">
    <text evidence="1">Belongs to the amidase family.</text>
</comment>
<evidence type="ECO:0000313" key="7">
    <source>
        <dbReference type="Proteomes" id="UP001385951"/>
    </source>
</evidence>
<feature type="domain" description="Amidase" evidence="5">
    <location>
        <begin position="71"/>
        <end position="541"/>
    </location>
</feature>
<feature type="binding site" evidence="4">
    <location>
        <begin position="202"/>
        <end position="205"/>
    </location>
    <ligand>
        <name>substrate</name>
    </ligand>
</feature>
<dbReference type="PANTHER" id="PTHR46072">
    <property type="entry name" value="AMIDASE-RELATED-RELATED"/>
    <property type="match status" value="1"/>
</dbReference>
<gene>
    <name evidence="6" type="ORF">QCA50_013883</name>
</gene>
<feature type="binding site" evidence="4">
    <location>
        <position position="155"/>
    </location>
    <ligand>
        <name>substrate</name>
    </ligand>
</feature>
<dbReference type="Pfam" id="PF01425">
    <property type="entry name" value="Amidase"/>
    <property type="match status" value="1"/>
</dbReference>
<dbReference type="Gene3D" id="3.90.1300.10">
    <property type="entry name" value="Amidase signature (AS) domain"/>
    <property type="match status" value="1"/>
</dbReference>
<name>A0AAW0FWD3_9APHY</name>
<protein>
    <recommendedName>
        <fullName evidence="5">Amidase domain-containing protein</fullName>
    </recommendedName>
</protein>
<evidence type="ECO:0000256" key="4">
    <source>
        <dbReference type="PIRSR" id="PIRSR001221-2"/>
    </source>
</evidence>
<proteinExistence type="inferred from homology"/>
<evidence type="ECO:0000256" key="3">
    <source>
        <dbReference type="PIRSR" id="PIRSR001221-1"/>
    </source>
</evidence>